<evidence type="ECO:0000313" key="2">
    <source>
        <dbReference type="Proteomes" id="UP001259982"/>
    </source>
</evidence>
<dbReference type="PANTHER" id="PTHR37466:SF1">
    <property type="entry name" value="SLR1628 PROTEIN"/>
    <property type="match status" value="1"/>
</dbReference>
<dbReference type="PANTHER" id="PTHR37466">
    <property type="entry name" value="SLR1628 PROTEIN"/>
    <property type="match status" value="1"/>
</dbReference>
<evidence type="ECO:0000313" key="1">
    <source>
        <dbReference type="EMBL" id="MDT0619732.1"/>
    </source>
</evidence>
<dbReference type="Proteomes" id="UP001259982">
    <property type="component" value="Unassembled WGS sequence"/>
</dbReference>
<dbReference type="EMBL" id="JAVRHY010000019">
    <property type="protein sequence ID" value="MDT0619732.1"/>
    <property type="molecule type" value="Genomic_DNA"/>
</dbReference>
<gene>
    <name evidence="1" type="ORF">RM531_14735</name>
</gene>
<keyword evidence="2" id="KW-1185">Reference proteome</keyword>
<comment type="caution">
    <text evidence="1">The sequence shown here is derived from an EMBL/GenBank/DDBJ whole genome shotgun (WGS) entry which is preliminary data.</text>
</comment>
<reference evidence="1 2" key="1">
    <citation type="submission" date="2023-09" db="EMBL/GenBank/DDBJ databases">
        <authorList>
            <person name="Rey-Velasco X."/>
        </authorList>
    </citation>
    <scope>NUCLEOTIDE SEQUENCE [LARGE SCALE GENOMIC DNA]</scope>
    <source>
        <strain evidence="1 2">P385</strain>
    </source>
</reference>
<name>A0ABU3BB74_9GAMM</name>
<dbReference type="InterPro" id="IPR018714">
    <property type="entry name" value="DUF2237"/>
</dbReference>
<protein>
    <submittedName>
        <fullName evidence="1">DUF2237 domain-containing protein</fullName>
    </submittedName>
</protein>
<sequence length="122" mass="12985">MPDGSRNVLGEPLEGCCLRLVTGFYRNGYCETGPEDIGRHVVCAEMTRKFLDYTAGRGNDLASPGPGFPGLKPGDRWCLCAARWEEARAAGAAPPVVLAATHEAALEIVDLDALKAVALDLQ</sequence>
<dbReference type="Pfam" id="PF09996">
    <property type="entry name" value="DUF2237"/>
    <property type="match status" value="1"/>
</dbReference>
<organism evidence="1 2">
    <name type="scientific">Spectribacter acetivorans</name>
    <dbReference type="NCBI Taxonomy" id="3075603"/>
    <lineage>
        <taxon>Bacteria</taxon>
        <taxon>Pseudomonadati</taxon>
        <taxon>Pseudomonadota</taxon>
        <taxon>Gammaproteobacteria</taxon>
        <taxon>Salinisphaerales</taxon>
        <taxon>Salinisphaeraceae</taxon>
        <taxon>Spectribacter</taxon>
    </lineage>
</organism>
<accession>A0ABU3BB74</accession>
<dbReference type="Gene3D" id="3.30.56.110">
    <property type="entry name" value="Protein of unknown function DUF2237"/>
    <property type="match status" value="1"/>
</dbReference>
<dbReference type="RefSeq" id="WP_311660356.1">
    <property type="nucleotide sequence ID" value="NZ_JAVRHY010000019.1"/>
</dbReference>
<proteinExistence type="predicted"/>